<gene>
    <name evidence="1" type="ORF">OLMES_4502</name>
</gene>
<dbReference type="SUPFAM" id="SSF54909">
    <property type="entry name" value="Dimeric alpha+beta barrel"/>
    <property type="match status" value="1"/>
</dbReference>
<dbReference type="AlphaFoldDB" id="A0A1Y0ID86"/>
<dbReference type="Proteomes" id="UP000196027">
    <property type="component" value="Chromosome"/>
</dbReference>
<organism evidence="1 2">
    <name type="scientific">Oleiphilus messinensis</name>
    <dbReference type="NCBI Taxonomy" id="141451"/>
    <lineage>
        <taxon>Bacteria</taxon>
        <taxon>Pseudomonadati</taxon>
        <taxon>Pseudomonadota</taxon>
        <taxon>Gammaproteobacteria</taxon>
        <taxon>Oceanospirillales</taxon>
        <taxon>Oleiphilaceae</taxon>
        <taxon>Oleiphilus</taxon>
    </lineage>
</organism>
<evidence type="ECO:0008006" key="3">
    <source>
        <dbReference type="Google" id="ProtNLM"/>
    </source>
</evidence>
<evidence type="ECO:0000313" key="1">
    <source>
        <dbReference type="EMBL" id="ARU58498.1"/>
    </source>
</evidence>
<keyword evidence="2" id="KW-1185">Reference proteome</keyword>
<evidence type="ECO:0000313" key="2">
    <source>
        <dbReference type="Proteomes" id="UP000196027"/>
    </source>
</evidence>
<sequence>MFVVLLRFAENRGEASQYMAAHNDWIQWGFSDGVFLVVGSLQEKLGGGILAQENEIERLKERIDQDPFVIHNIVTAEIIEIAPNRVDERLAFMLQK</sequence>
<dbReference type="PANTHER" id="PTHR37828">
    <property type="entry name" value="GSR2449 PROTEIN"/>
    <property type="match status" value="1"/>
</dbReference>
<dbReference type="OrthoDB" id="9814407at2"/>
<dbReference type="RefSeq" id="WP_087463267.1">
    <property type="nucleotide sequence ID" value="NZ_CP021425.1"/>
</dbReference>
<dbReference type="KEGG" id="ome:OLMES_4502"/>
<dbReference type="EMBL" id="CP021425">
    <property type="protein sequence ID" value="ARU58498.1"/>
    <property type="molecule type" value="Genomic_DNA"/>
</dbReference>
<dbReference type="PANTHER" id="PTHR37828:SF1">
    <property type="entry name" value="YCII-RELATED DOMAIN-CONTAINING PROTEIN"/>
    <property type="match status" value="1"/>
</dbReference>
<proteinExistence type="predicted"/>
<protein>
    <recommendedName>
        <fullName evidence="3">YCII-related domain-containing protein</fullName>
    </recommendedName>
</protein>
<dbReference type="InterPro" id="IPR011008">
    <property type="entry name" value="Dimeric_a/b-barrel"/>
</dbReference>
<name>A0A1Y0ID86_9GAMM</name>
<reference evidence="1 2" key="1">
    <citation type="submission" date="2017-05" db="EMBL/GenBank/DDBJ databases">
        <title>Genomic insights into alkan degradation activity of Oleiphilus messinensis.</title>
        <authorList>
            <person name="Kozyavkin S.A."/>
            <person name="Slesarev A.I."/>
            <person name="Golyshin P.N."/>
            <person name="Korzhenkov A."/>
            <person name="Golyshina O.N."/>
            <person name="Toshchakov S.V."/>
        </authorList>
    </citation>
    <scope>NUCLEOTIDE SEQUENCE [LARGE SCALE GENOMIC DNA]</scope>
    <source>
        <strain evidence="1 2">ME102</strain>
    </source>
</reference>
<accession>A0A1Y0ID86</accession>